<dbReference type="InterPro" id="IPR018571">
    <property type="entry name" value="Membrane_anchor_Opy2_N"/>
</dbReference>
<feature type="domain" description="Membrane anchor Opy2 N-terminal" evidence="3">
    <location>
        <begin position="6"/>
        <end position="40"/>
    </location>
</feature>
<comment type="caution">
    <text evidence="4">The sequence shown here is derived from an EMBL/GenBank/DDBJ whole genome shotgun (WGS) entry which is preliminary data.</text>
</comment>
<feature type="transmembrane region" description="Helical" evidence="2">
    <location>
        <begin position="171"/>
        <end position="188"/>
    </location>
</feature>
<protein>
    <recommendedName>
        <fullName evidence="3">Membrane anchor Opy2 N-terminal domain-containing protein</fullName>
    </recommendedName>
</protein>
<keyword evidence="5" id="KW-1185">Reference proteome</keyword>
<keyword evidence="2" id="KW-1133">Transmembrane helix</keyword>
<dbReference type="Proteomes" id="UP000664169">
    <property type="component" value="Unassembled WGS sequence"/>
</dbReference>
<name>A0A8H3FII7_9LECA</name>
<feature type="region of interest" description="Disordered" evidence="1">
    <location>
        <begin position="69"/>
        <end position="116"/>
    </location>
</feature>
<keyword evidence="2" id="KW-0472">Membrane</keyword>
<dbReference type="Pfam" id="PF09463">
    <property type="entry name" value="Opy2"/>
    <property type="match status" value="1"/>
</dbReference>
<evidence type="ECO:0000259" key="3">
    <source>
        <dbReference type="Pfam" id="PF09463"/>
    </source>
</evidence>
<organism evidence="4 5">
    <name type="scientific">Gomphillus americanus</name>
    <dbReference type="NCBI Taxonomy" id="1940652"/>
    <lineage>
        <taxon>Eukaryota</taxon>
        <taxon>Fungi</taxon>
        <taxon>Dikarya</taxon>
        <taxon>Ascomycota</taxon>
        <taxon>Pezizomycotina</taxon>
        <taxon>Lecanoromycetes</taxon>
        <taxon>OSLEUM clade</taxon>
        <taxon>Ostropomycetidae</taxon>
        <taxon>Ostropales</taxon>
        <taxon>Graphidaceae</taxon>
        <taxon>Gomphilloideae</taxon>
        <taxon>Gomphillus</taxon>
    </lineage>
</organism>
<evidence type="ECO:0000256" key="2">
    <source>
        <dbReference type="SAM" id="Phobius"/>
    </source>
</evidence>
<evidence type="ECO:0000313" key="5">
    <source>
        <dbReference type="Proteomes" id="UP000664169"/>
    </source>
</evidence>
<accession>A0A8H3FII7</accession>
<evidence type="ECO:0000313" key="4">
    <source>
        <dbReference type="EMBL" id="CAF9925782.1"/>
    </source>
</evidence>
<proteinExistence type="predicted"/>
<reference evidence="4" key="1">
    <citation type="submission" date="2021-03" db="EMBL/GenBank/DDBJ databases">
        <authorList>
            <person name="Tagirdzhanova G."/>
        </authorList>
    </citation>
    <scope>NUCLEOTIDE SEQUENCE</scope>
</reference>
<dbReference type="AlphaFoldDB" id="A0A8H3FII7"/>
<gene>
    <name evidence="4" type="ORF">GOMPHAMPRED_003966</name>
</gene>
<keyword evidence="2" id="KW-0812">Transmembrane</keyword>
<evidence type="ECO:0000256" key="1">
    <source>
        <dbReference type="SAM" id="MobiDB-lite"/>
    </source>
</evidence>
<sequence length="193" mass="19113">MAFNTCRVCPAVIPPCGVCNSGQTCVIIAQSCHVCSYTECLDNAQVSSGHYTIGSTAVISLSNTINPGGPISSPVSGSQDSTASTTSGTTLPSSSSGSSSTTAIAVSTTNSPSTSASSMAASSSDIAISNSLSSIASSLSTQASSVTNSPTSTPNTGAAATIGPQAMGAQGLLWVVMAFWLGTAVFGGRRWRL</sequence>
<dbReference type="EMBL" id="CAJPDQ010000024">
    <property type="protein sequence ID" value="CAF9925782.1"/>
    <property type="molecule type" value="Genomic_DNA"/>
</dbReference>
<dbReference type="PROSITE" id="PS51257">
    <property type="entry name" value="PROKAR_LIPOPROTEIN"/>
    <property type="match status" value="1"/>
</dbReference>